<protein>
    <recommendedName>
        <fullName evidence="1">Glyoxalase-like domain-containing protein</fullName>
    </recommendedName>
</protein>
<sequence>MCIFISRIGFEPTKRRSPCPPHLTKTLDHIVHLTPPGTVEQVSQQFRDLGFNVIAGGAHAGGLSSNALVILGDGAYLELISFTHPASHYPIGSPDRQRRDSDPWAHKDPGWIDFAFLGSSATSIAHIINTRAERDHSGIHYTPETPGGRTRTDGRVLEWVITGTEDDELRGTVPFFCGDVTPRGWRVPVEPPSNAVHPSGVQGVAYVRVLTEPGSLTSVSAKLTSVVGEPPRLNAQESEYTWTLEVQSGTSGAEKPRLILGAPKNGEERDHLDTKGPGIFEVGFSVGHHGVERESRTPYSKIVWVRSP</sequence>
<comment type="caution">
    <text evidence="2">The sequence shown here is derived from an EMBL/GenBank/DDBJ whole genome shotgun (WGS) entry which is preliminary data.</text>
</comment>
<dbReference type="Proteomes" id="UP000683000">
    <property type="component" value="Unassembled WGS sequence"/>
</dbReference>
<name>A0A8I2YQ80_9AGAM</name>
<dbReference type="InterPro" id="IPR025870">
    <property type="entry name" value="Glyoxalase-like_dom"/>
</dbReference>
<organism evidence="2 3">
    <name type="scientific">Boletus reticuloceps</name>
    <dbReference type="NCBI Taxonomy" id="495285"/>
    <lineage>
        <taxon>Eukaryota</taxon>
        <taxon>Fungi</taxon>
        <taxon>Dikarya</taxon>
        <taxon>Basidiomycota</taxon>
        <taxon>Agaricomycotina</taxon>
        <taxon>Agaricomycetes</taxon>
        <taxon>Agaricomycetidae</taxon>
        <taxon>Boletales</taxon>
        <taxon>Boletineae</taxon>
        <taxon>Boletaceae</taxon>
        <taxon>Boletoideae</taxon>
        <taxon>Boletus</taxon>
    </lineage>
</organism>
<dbReference type="EMBL" id="JAGFBS010000013">
    <property type="protein sequence ID" value="KAG6375807.1"/>
    <property type="molecule type" value="Genomic_DNA"/>
</dbReference>
<reference evidence="2" key="1">
    <citation type="submission" date="2021-03" db="EMBL/GenBank/DDBJ databases">
        <title>Evolutionary innovations through gain and loss of genes in the ectomycorrhizal Boletales.</title>
        <authorList>
            <person name="Wu G."/>
            <person name="Miyauchi S."/>
            <person name="Morin E."/>
            <person name="Yang Z.-L."/>
            <person name="Xu J."/>
            <person name="Martin F.M."/>
        </authorList>
    </citation>
    <scope>NUCLEOTIDE SEQUENCE</scope>
    <source>
        <strain evidence="2">BR01</strain>
    </source>
</reference>
<keyword evidence="3" id="KW-1185">Reference proteome</keyword>
<feature type="domain" description="Glyoxalase-like" evidence="1">
    <location>
        <begin position="27"/>
        <end position="212"/>
    </location>
</feature>
<gene>
    <name evidence="2" type="ORF">JVT61DRAFT_2664</name>
</gene>
<dbReference type="PANTHER" id="PTHR40265">
    <property type="entry name" value="BLL2707 PROTEIN"/>
    <property type="match status" value="1"/>
</dbReference>
<evidence type="ECO:0000313" key="3">
    <source>
        <dbReference type="Proteomes" id="UP000683000"/>
    </source>
</evidence>
<evidence type="ECO:0000313" key="2">
    <source>
        <dbReference type="EMBL" id="KAG6375807.1"/>
    </source>
</evidence>
<dbReference type="OrthoDB" id="408973at2759"/>
<evidence type="ECO:0000259" key="1">
    <source>
        <dbReference type="Pfam" id="PF13468"/>
    </source>
</evidence>
<dbReference type="PANTHER" id="PTHR40265:SF1">
    <property type="entry name" value="GLYOXALASE-LIKE DOMAIN-CONTAINING PROTEIN"/>
    <property type="match status" value="1"/>
</dbReference>
<dbReference type="Pfam" id="PF13468">
    <property type="entry name" value="Glyoxalase_3"/>
    <property type="match status" value="1"/>
</dbReference>
<dbReference type="Gene3D" id="3.10.180.10">
    <property type="entry name" value="2,3-Dihydroxybiphenyl 1,2-Dioxygenase, domain 1"/>
    <property type="match status" value="1"/>
</dbReference>
<accession>A0A8I2YQ80</accession>
<dbReference type="InterPro" id="IPR029068">
    <property type="entry name" value="Glyas_Bleomycin-R_OHBP_Dase"/>
</dbReference>
<proteinExistence type="predicted"/>
<dbReference type="AlphaFoldDB" id="A0A8I2YQ80"/>